<dbReference type="PATRIC" id="fig|46506.5.peg.2901"/>
<dbReference type="AlphaFoldDB" id="A0A120A104"/>
<dbReference type="EMBL" id="LRGC01000017">
    <property type="protein sequence ID" value="KWR52841.1"/>
    <property type="molecule type" value="Genomic_DNA"/>
</dbReference>
<name>A0A120A104_BACSE</name>
<evidence type="ECO:0000313" key="3">
    <source>
        <dbReference type="Proteomes" id="UP000056419"/>
    </source>
</evidence>
<dbReference type="InterPro" id="IPR023137">
    <property type="entry name" value="BrxA_sf"/>
</dbReference>
<organism evidence="2 3">
    <name type="scientific">Bacteroides stercoris</name>
    <dbReference type="NCBI Taxonomy" id="46506"/>
    <lineage>
        <taxon>Bacteria</taxon>
        <taxon>Pseudomonadati</taxon>
        <taxon>Bacteroidota</taxon>
        <taxon>Bacteroidia</taxon>
        <taxon>Bacteroidales</taxon>
        <taxon>Bacteroidaceae</taxon>
        <taxon>Bacteroides</taxon>
    </lineage>
</organism>
<proteinExistence type="predicted"/>
<dbReference type="Gene3D" id="1.10.3540.10">
    <property type="entry name" value="uncharacterized protein from magnetospirillum magneticum domain"/>
    <property type="match status" value="1"/>
</dbReference>
<dbReference type="Proteomes" id="UP000467334">
    <property type="component" value="Unassembled WGS sequence"/>
</dbReference>
<accession>A0A120A104</accession>
<comment type="caution">
    <text evidence="2">The sequence shown here is derived from an EMBL/GenBank/DDBJ whole genome shotgun (WGS) entry which is preliminary data.</text>
</comment>
<dbReference type="STRING" id="46506.AA415_02706"/>
<evidence type="ECO:0000313" key="2">
    <source>
        <dbReference type="EMBL" id="KWR52841.1"/>
    </source>
</evidence>
<evidence type="ECO:0000313" key="4">
    <source>
        <dbReference type="Proteomes" id="UP000467334"/>
    </source>
</evidence>
<dbReference type="RefSeq" id="WP_060386335.1">
    <property type="nucleotide sequence ID" value="NZ_CP081913.1"/>
</dbReference>
<evidence type="ECO:0000313" key="1">
    <source>
        <dbReference type="EMBL" id="KAB5308688.1"/>
    </source>
</evidence>
<reference evidence="2 3" key="1">
    <citation type="journal article" date="2016" name="BMC Genomics">
        <title>Type VI secretion systems of human gut Bacteroidales segregate into three genetic architectures, two of which are contained on mobile genetic elements.</title>
        <authorList>
            <person name="Coyne M.J."/>
            <person name="Roelofs K.G."/>
            <person name="Comstock L.E."/>
        </authorList>
    </citation>
    <scope>NUCLEOTIDE SEQUENCE [LARGE SCALE GENOMIC DNA]</scope>
    <source>
        <strain evidence="2 3">CL09T03C01</strain>
    </source>
</reference>
<reference evidence="2" key="2">
    <citation type="submission" date="2016-01" db="EMBL/GenBank/DDBJ databases">
        <authorList>
            <person name="McClelland M."/>
            <person name="Jain A."/>
            <person name="Saraogi P."/>
            <person name="Mendelson R."/>
            <person name="Westerman R."/>
            <person name="SanMiguel P."/>
            <person name="Csonka L."/>
        </authorList>
    </citation>
    <scope>NUCLEOTIDE SEQUENCE</scope>
    <source>
        <strain evidence="2">CL09T03C01</strain>
    </source>
</reference>
<gene>
    <name evidence="2" type="ORF">AA415_02706</name>
    <name evidence="1" type="ORF">F9958_17030</name>
</gene>
<dbReference type="Proteomes" id="UP000056419">
    <property type="component" value="Unassembled WGS sequence"/>
</dbReference>
<reference evidence="1 4" key="3">
    <citation type="journal article" date="2019" name="Nat. Med.">
        <title>A library of human gut bacterial isolates paired with longitudinal multiomics data enables mechanistic microbiome research.</title>
        <authorList>
            <person name="Poyet M."/>
            <person name="Groussin M."/>
            <person name="Gibbons S.M."/>
            <person name="Avila-Pacheco J."/>
            <person name="Jiang X."/>
            <person name="Kearney S.M."/>
            <person name="Perrotta A.R."/>
            <person name="Berdy B."/>
            <person name="Zhao S."/>
            <person name="Lieberman T.D."/>
            <person name="Swanson P.K."/>
            <person name="Smith M."/>
            <person name="Roesemann S."/>
            <person name="Alexander J.E."/>
            <person name="Rich S.A."/>
            <person name="Livny J."/>
            <person name="Vlamakis H."/>
            <person name="Clish C."/>
            <person name="Bullock K."/>
            <person name="Deik A."/>
            <person name="Scott J."/>
            <person name="Pierce K.A."/>
            <person name="Xavier R.J."/>
            <person name="Alm E.J."/>
        </authorList>
    </citation>
    <scope>NUCLEOTIDE SEQUENCE [LARGE SCALE GENOMIC DNA]</scope>
    <source>
        <strain evidence="1 4">BIOML-A6</strain>
    </source>
</reference>
<protein>
    <submittedName>
        <fullName evidence="1">DUF1819 family protein</fullName>
    </submittedName>
    <submittedName>
        <fullName evidence="2">Putative inner membrane protein (DUF1819)</fullName>
    </submittedName>
</protein>
<dbReference type="InterPro" id="IPR014948">
    <property type="entry name" value="BrxA"/>
</dbReference>
<sequence>MAINDKKVKYDSGINVLGSIPDYVAMLEFICEYTGKKFESEQAFSFRTHKTFNRFLAAIKASIIKFANDNQKNMFLTAICSDDFSVREKLLVLFWQLVYGNALFAKVTKDVFMRAVYQGRTSLSVIDVLSLLHHIKETEDGELNWSEETLKITASKYLTMLKKMNLAEGKTAKNICHPIITGQLFVYFIRWIIVTCPENRTLENPFVIFGFMDNRSIIERLKKVEYLPLWQISQMGEDVTIDLIDHE</sequence>
<keyword evidence="3" id="KW-1185">Reference proteome</keyword>
<dbReference type="Pfam" id="PF08849">
    <property type="entry name" value="BrxA"/>
    <property type="match status" value="1"/>
</dbReference>
<dbReference type="EMBL" id="WCLE01000062">
    <property type="protein sequence ID" value="KAB5308688.1"/>
    <property type="molecule type" value="Genomic_DNA"/>
</dbReference>